<organism evidence="4 5">
    <name type="scientific">Hydrogenothermus marinus</name>
    <dbReference type="NCBI Taxonomy" id="133270"/>
    <lineage>
        <taxon>Bacteria</taxon>
        <taxon>Pseudomonadati</taxon>
        <taxon>Aquificota</taxon>
        <taxon>Aquificia</taxon>
        <taxon>Aquificales</taxon>
        <taxon>Hydrogenothermaceae</taxon>
        <taxon>Hydrogenothermus</taxon>
    </lineage>
</organism>
<dbReference type="NCBIfam" id="TIGR00732">
    <property type="entry name" value="dprA"/>
    <property type="match status" value="1"/>
</dbReference>
<dbReference type="InterPro" id="IPR003488">
    <property type="entry name" value="DprA"/>
</dbReference>
<dbReference type="SUPFAM" id="SSF47781">
    <property type="entry name" value="RuvA domain 2-like"/>
    <property type="match status" value="1"/>
</dbReference>
<reference evidence="4 5" key="1">
    <citation type="submission" date="2018-10" db="EMBL/GenBank/DDBJ databases">
        <title>Genomic Encyclopedia of Archaeal and Bacterial Type Strains, Phase II (KMG-II): from individual species to whole genera.</title>
        <authorList>
            <person name="Goeker M."/>
        </authorList>
    </citation>
    <scope>NUCLEOTIDE SEQUENCE [LARGE SCALE GENOMIC DNA]</scope>
    <source>
        <strain evidence="4 5">VM1</strain>
    </source>
</reference>
<evidence type="ECO:0000313" key="4">
    <source>
        <dbReference type="EMBL" id="RMA97960.1"/>
    </source>
</evidence>
<gene>
    <name evidence="4" type="ORF">CLV39_0598</name>
</gene>
<dbReference type="Proteomes" id="UP000280842">
    <property type="component" value="Unassembled WGS sequence"/>
</dbReference>
<accession>A0A3M0BKR7</accession>
<dbReference type="AlphaFoldDB" id="A0A3M0BKR7"/>
<sequence>MENIIKYLQLYFTKGLGHKTIKSLIDIFGNIENLYNSSFEEISNRFSPKIAELVLEESLKYKKLAEKQLFLAEKFKVSILCYEDKNYPENLKNIPDPPPVLFIKGKLPNNYSISIVGTRKPTYYGKKITELITKNLVKSDICIVSGGAYGIDSIAHKTALKENGKTVAVLGSSFDFLYPPSHKKLFDEISENGAVISEFPFGTKASKYTFPQRNRIVAGLSEATVVIEAPEKSGSLITARFANDYGKTVFAVPSNIDNKNGKGCNILIKDGATPIIDENTILEEIGYLTSFEKDIQLNDIEKDILNLIQTQIHIDELSEKIDIKLDELTVLLFEMEMKGLIKNENGLVTKLTL</sequence>
<dbReference type="PANTHER" id="PTHR43022">
    <property type="entry name" value="PROTEIN SMF"/>
    <property type="match status" value="1"/>
</dbReference>
<comment type="similarity">
    <text evidence="1">Belongs to the DprA/Smf family.</text>
</comment>
<dbReference type="OrthoDB" id="9785707at2"/>
<dbReference type="Pfam" id="PF02481">
    <property type="entry name" value="DNA_processg_A"/>
    <property type="match status" value="1"/>
</dbReference>
<dbReference type="RefSeq" id="WP_121922717.1">
    <property type="nucleotide sequence ID" value="NZ_REFO01000010.1"/>
</dbReference>
<keyword evidence="5" id="KW-1185">Reference proteome</keyword>
<evidence type="ECO:0000313" key="5">
    <source>
        <dbReference type="Proteomes" id="UP000280842"/>
    </source>
</evidence>
<dbReference type="GO" id="GO:0009294">
    <property type="term" value="P:DNA-mediated transformation"/>
    <property type="evidence" value="ECO:0007669"/>
    <property type="project" value="InterPro"/>
</dbReference>
<dbReference type="PANTHER" id="PTHR43022:SF1">
    <property type="entry name" value="PROTEIN SMF"/>
    <property type="match status" value="1"/>
</dbReference>
<proteinExistence type="inferred from homology"/>
<comment type="caution">
    <text evidence="4">The sequence shown here is derived from an EMBL/GenBank/DDBJ whole genome shotgun (WGS) entry which is preliminary data.</text>
</comment>
<evidence type="ECO:0000256" key="1">
    <source>
        <dbReference type="ARBA" id="ARBA00006525"/>
    </source>
</evidence>
<protein>
    <submittedName>
        <fullName evidence="4">DNA processing protein</fullName>
    </submittedName>
</protein>
<dbReference type="Pfam" id="PF17782">
    <property type="entry name" value="WHD_DprA"/>
    <property type="match status" value="1"/>
</dbReference>
<dbReference type="InterPro" id="IPR041614">
    <property type="entry name" value="DprA_WH"/>
</dbReference>
<evidence type="ECO:0000259" key="3">
    <source>
        <dbReference type="Pfam" id="PF17782"/>
    </source>
</evidence>
<name>A0A3M0BKR7_9AQUI</name>
<evidence type="ECO:0000259" key="2">
    <source>
        <dbReference type="Pfam" id="PF02481"/>
    </source>
</evidence>
<dbReference type="SUPFAM" id="SSF102405">
    <property type="entry name" value="MCP/YpsA-like"/>
    <property type="match status" value="1"/>
</dbReference>
<dbReference type="InterPro" id="IPR057666">
    <property type="entry name" value="DrpA_SLOG"/>
</dbReference>
<dbReference type="EMBL" id="REFO01000010">
    <property type="protein sequence ID" value="RMA97960.1"/>
    <property type="molecule type" value="Genomic_DNA"/>
</dbReference>
<feature type="domain" description="DprA winged helix" evidence="3">
    <location>
        <begin position="296"/>
        <end position="344"/>
    </location>
</feature>
<feature type="domain" description="Smf/DprA SLOG" evidence="2">
    <location>
        <begin position="79"/>
        <end position="285"/>
    </location>
</feature>
<dbReference type="InterPro" id="IPR010994">
    <property type="entry name" value="RuvA_2-like"/>
</dbReference>
<dbReference type="Gene3D" id="3.40.50.450">
    <property type="match status" value="1"/>
</dbReference>